<proteinExistence type="predicted"/>
<dbReference type="AlphaFoldDB" id="A0AAP2GJB8"/>
<name>A0AAP2GJB8_9BACT</name>
<dbReference type="EMBL" id="JAHESC010000038">
    <property type="protein sequence ID" value="MBT1689241.1"/>
    <property type="molecule type" value="Genomic_DNA"/>
</dbReference>
<evidence type="ECO:0000313" key="3">
    <source>
        <dbReference type="Proteomes" id="UP001319180"/>
    </source>
</evidence>
<protein>
    <submittedName>
        <fullName evidence="2">Uncharacterized protein</fullName>
    </submittedName>
</protein>
<reference evidence="2 3" key="1">
    <citation type="submission" date="2021-05" db="EMBL/GenBank/DDBJ databases">
        <title>A Polyphasic approach of four new species of the genus Ohtaekwangia: Ohtaekwangia histidinii sp. nov., Ohtaekwangia cretensis sp. nov., Ohtaekwangia indiensis sp. nov., Ohtaekwangia reichenbachii sp. nov. from diverse environment.</title>
        <authorList>
            <person name="Octaviana S."/>
        </authorList>
    </citation>
    <scope>NUCLEOTIDE SEQUENCE [LARGE SCALE GENOMIC DNA]</scope>
    <source>
        <strain evidence="2 3">PWU37</strain>
    </source>
</reference>
<evidence type="ECO:0000256" key="1">
    <source>
        <dbReference type="SAM" id="SignalP"/>
    </source>
</evidence>
<keyword evidence="3" id="KW-1185">Reference proteome</keyword>
<organism evidence="2 3">
    <name type="scientific">Dawidia soli</name>
    <dbReference type="NCBI Taxonomy" id="2782352"/>
    <lineage>
        <taxon>Bacteria</taxon>
        <taxon>Pseudomonadati</taxon>
        <taxon>Bacteroidota</taxon>
        <taxon>Cytophagia</taxon>
        <taxon>Cytophagales</taxon>
        <taxon>Chryseotaleaceae</taxon>
        <taxon>Dawidia</taxon>
    </lineage>
</organism>
<evidence type="ECO:0000313" key="2">
    <source>
        <dbReference type="EMBL" id="MBT1689241.1"/>
    </source>
</evidence>
<feature type="signal peptide" evidence="1">
    <location>
        <begin position="1"/>
        <end position="22"/>
    </location>
</feature>
<comment type="caution">
    <text evidence="2">The sequence shown here is derived from an EMBL/GenBank/DDBJ whole genome shotgun (WGS) entry which is preliminary data.</text>
</comment>
<accession>A0AAP2GJB8</accession>
<gene>
    <name evidence="2" type="ORF">KK078_21930</name>
</gene>
<dbReference type="RefSeq" id="WP_254092467.1">
    <property type="nucleotide sequence ID" value="NZ_JAHESC010000038.1"/>
</dbReference>
<sequence>MKKNAILPTLAFAIAVAGSLYASTLPNITGYARKPDGTILEVSITDECRLNEPVWCVAFVGGNAYQYIYRTYSAAVAQDGSQQLTHH</sequence>
<keyword evidence="1" id="KW-0732">Signal</keyword>
<feature type="chain" id="PRO_5042997225" evidence="1">
    <location>
        <begin position="23"/>
        <end position="87"/>
    </location>
</feature>
<dbReference type="Proteomes" id="UP001319180">
    <property type="component" value="Unassembled WGS sequence"/>
</dbReference>